<name>A0A251RU77_HELAN</name>
<organism evidence="2 3">
    <name type="scientific">Helianthus annuus</name>
    <name type="common">Common sunflower</name>
    <dbReference type="NCBI Taxonomy" id="4232"/>
    <lineage>
        <taxon>Eukaryota</taxon>
        <taxon>Viridiplantae</taxon>
        <taxon>Streptophyta</taxon>
        <taxon>Embryophyta</taxon>
        <taxon>Tracheophyta</taxon>
        <taxon>Spermatophyta</taxon>
        <taxon>Magnoliopsida</taxon>
        <taxon>eudicotyledons</taxon>
        <taxon>Gunneridae</taxon>
        <taxon>Pentapetalae</taxon>
        <taxon>asterids</taxon>
        <taxon>campanulids</taxon>
        <taxon>Asterales</taxon>
        <taxon>Asteraceae</taxon>
        <taxon>Asteroideae</taxon>
        <taxon>Heliantheae alliance</taxon>
        <taxon>Heliantheae</taxon>
        <taxon>Helianthus</taxon>
    </lineage>
</organism>
<dbReference type="AlphaFoldDB" id="A0A251RU77"/>
<evidence type="ECO:0000313" key="2">
    <source>
        <dbReference type="EMBL" id="OTF87916.1"/>
    </source>
</evidence>
<feature type="region of interest" description="Disordered" evidence="1">
    <location>
        <begin position="148"/>
        <end position="190"/>
    </location>
</feature>
<protein>
    <submittedName>
        <fullName evidence="2">Uncharacterized protein</fullName>
    </submittedName>
</protein>
<keyword evidence="3" id="KW-1185">Reference proteome</keyword>
<evidence type="ECO:0000313" key="3">
    <source>
        <dbReference type="Proteomes" id="UP000215914"/>
    </source>
</evidence>
<sequence>MCVCVTDDMPSSGTRESGTTDPMAIVSDDIVSSEHEVYTSDTTSTDDDDFQPFALPDVVVEPADGHLVGDLPLAVIHAPVPFTAYHVVDMPLDVFSDDDVDLFGEDPLKDDFEGKAHIAAGDLLLLADAPAQVAPVHSPVLDSFESVASAPSHTQGVQHHSHDTDPDMESSAAPAPAPSFDFDHDVDDDSNLVFPPGFDPDHNIESIHLDQPMEDPVAPVDPVFADPADFDMEFDDPEPTMAPEPVAAPDPALEYDLDHADAPTFAPFNDDIPVDDHPFVVPLLVDEHTAIDAHVDAPHVADIPADPVLAPLPDPVPVMFDRAPFATHIDPRYAHTHNGWIDDDDDFPPFVVPVTPPVAPVAAPVLVPTDVPLIPTHTTDVHRTDLPITFLQDIPPLRLGEGSSYQPFGHAPFMTGRDQFVPQFSHHTIVPTAAPFTAPSFAPSSEPFLWSAPPIMPPFDPYHPYHMGYTTEDILRSFMIQQEALTRRVQELERAQRLPCQCQTPPAVPHPPRPLSPDYAARFWTPEQHIAYLLRSHRAMEGDWLHMRPLLFSHFPPPPPPSA</sequence>
<accession>A0A251RU77</accession>
<reference evidence="3" key="1">
    <citation type="journal article" date="2017" name="Nature">
        <title>The sunflower genome provides insights into oil metabolism, flowering and Asterid evolution.</title>
        <authorList>
            <person name="Badouin H."/>
            <person name="Gouzy J."/>
            <person name="Grassa C.J."/>
            <person name="Murat F."/>
            <person name="Staton S.E."/>
            <person name="Cottret L."/>
            <person name="Lelandais-Briere C."/>
            <person name="Owens G.L."/>
            <person name="Carrere S."/>
            <person name="Mayjonade B."/>
            <person name="Legrand L."/>
            <person name="Gill N."/>
            <person name="Kane N.C."/>
            <person name="Bowers J.E."/>
            <person name="Hubner S."/>
            <person name="Bellec A."/>
            <person name="Berard A."/>
            <person name="Berges H."/>
            <person name="Blanchet N."/>
            <person name="Boniface M.C."/>
            <person name="Brunel D."/>
            <person name="Catrice O."/>
            <person name="Chaidir N."/>
            <person name="Claudel C."/>
            <person name="Donnadieu C."/>
            <person name="Faraut T."/>
            <person name="Fievet G."/>
            <person name="Helmstetter N."/>
            <person name="King M."/>
            <person name="Knapp S.J."/>
            <person name="Lai Z."/>
            <person name="Le Paslier M.C."/>
            <person name="Lippi Y."/>
            <person name="Lorenzon L."/>
            <person name="Mandel J.R."/>
            <person name="Marage G."/>
            <person name="Marchand G."/>
            <person name="Marquand E."/>
            <person name="Bret-Mestries E."/>
            <person name="Morien E."/>
            <person name="Nambeesan S."/>
            <person name="Nguyen T."/>
            <person name="Pegot-Espagnet P."/>
            <person name="Pouilly N."/>
            <person name="Raftis F."/>
            <person name="Sallet E."/>
            <person name="Schiex T."/>
            <person name="Thomas J."/>
            <person name="Vandecasteele C."/>
            <person name="Vares D."/>
            <person name="Vear F."/>
            <person name="Vautrin S."/>
            <person name="Crespi M."/>
            <person name="Mangin B."/>
            <person name="Burke J.M."/>
            <person name="Salse J."/>
            <person name="Munos S."/>
            <person name="Vincourt P."/>
            <person name="Rieseberg L.H."/>
            <person name="Langlade N.B."/>
        </authorList>
    </citation>
    <scope>NUCLEOTIDE SEQUENCE [LARGE SCALE GENOMIC DNA]</scope>
    <source>
        <strain evidence="3">cv. SF193</strain>
    </source>
</reference>
<dbReference type="InParanoid" id="A0A251RU77"/>
<feature type="compositionally biased region" description="Low complexity" evidence="1">
    <location>
        <begin position="170"/>
        <end position="180"/>
    </location>
</feature>
<dbReference type="EMBL" id="CM007906">
    <property type="protein sequence ID" value="OTF87916.1"/>
    <property type="molecule type" value="Genomic_DNA"/>
</dbReference>
<dbReference type="Proteomes" id="UP000215914">
    <property type="component" value="Chromosome 17"/>
</dbReference>
<proteinExistence type="predicted"/>
<gene>
    <name evidence="2" type="ORF">HannXRQ_Chr17g0567231</name>
</gene>
<feature type="compositionally biased region" description="Polar residues" evidence="1">
    <location>
        <begin position="149"/>
        <end position="158"/>
    </location>
</feature>
<evidence type="ECO:0000256" key="1">
    <source>
        <dbReference type="SAM" id="MobiDB-lite"/>
    </source>
</evidence>